<dbReference type="GO" id="GO:0000160">
    <property type="term" value="P:phosphorelay signal transduction system"/>
    <property type="evidence" value="ECO:0007669"/>
    <property type="project" value="InterPro"/>
</dbReference>
<dbReference type="PANTHER" id="PTHR43214:SF43">
    <property type="entry name" value="TWO-COMPONENT RESPONSE REGULATOR"/>
    <property type="match status" value="1"/>
</dbReference>
<keyword evidence="2" id="KW-0238">DNA-binding</keyword>
<dbReference type="InterPro" id="IPR000792">
    <property type="entry name" value="Tscrpt_reg_LuxR_C"/>
</dbReference>
<dbReference type="CDD" id="cd06170">
    <property type="entry name" value="LuxR_C_like"/>
    <property type="match status" value="1"/>
</dbReference>
<proteinExistence type="predicted"/>
<dbReference type="RefSeq" id="WP_211321255.1">
    <property type="nucleotide sequence ID" value="NZ_QGGO01000036.1"/>
</dbReference>
<organism evidence="6 7">
    <name type="scientific">Arcicella aurantiaca</name>
    <dbReference type="NCBI Taxonomy" id="591202"/>
    <lineage>
        <taxon>Bacteria</taxon>
        <taxon>Pseudomonadati</taxon>
        <taxon>Bacteroidota</taxon>
        <taxon>Cytophagia</taxon>
        <taxon>Cytophagales</taxon>
        <taxon>Flectobacillaceae</taxon>
        <taxon>Arcicella</taxon>
    </lineage>
</organism>
<dbReference type="SUPFAM" id="SSF46894">
    <property type="entry name" value="C-terminal effector domain of the bipartite response regulators"/>
    <property type="match status" value="1"/>
</dbReference>
<dbReference type="SMART" id="SM00421">
    <property type="entry name" value="HTH_LUXR"/>
    <property type="match status" value="1"/>
</dbReference>
<accession>A0A316DKV3</accession>
<feature type="domain" description="HTH luxR-type" evidence="4">
    <location>
        <begin position="144"/>
        <end position="209"/>
    </location>
</feature>
<dbReference type="GO" id="GO:0003677">
    <property type="term" value="F:DNA binding"/>
    <property type="evidence" value="ECO:0007669"/>
    <property type="project" value="UniProtKB-KW"/>
</dbReference>
<dbReference type="EMBL" id="QGGO01000036">
    <property type="protein sequence ID" value="PWK17343.1"/>
    <property type="molecule type" value="Genomic_DNA"/>
</dbReference>
<dbReference type="InterPro" id="IPR016032">
    <property type="entry name" value="Sig_transdc_resp-reg_C-effctor"/>
</dbReference>
<dbReference type="Pfam" id="PF00196">
    <property type="entry name" value="GerE"/>
    <property type="match status" value="1"/>
</dbReference>
<evidence type="ECO:0000259" key="4">
    <source>
        <dbReference type="PROSITE" id="PS50043"/>
    </source>
</evidence>
<dbReference type="PROSITE" id="PS50043">
    <property type="entry name" value="HTH_LUXR_2"/>
    <property type="match status" value="1"/>
</dbReference>
<keyword evidence="7" id="KW-1185">Reference proteome</keyword>
<keyword evidence="1 3" id="KW-0597">Phosphoprotein</keyword>
<gene>
    <name evidence="6" type="ORF">LV89_04444</name>
</gene>
<name>A0A316DKV3_9BACT</name>
<dbReference type="PRINTS" id="PR00038">
    <property type="entry name" value="HTHLUXR"/>
</dbReference>
<evidence type="ECO:0000313" key="7">
    <source>
        <dbReference type="Proteomes" id="UP000245489"/>
    </source>
</evidence>
<evidence type="ECO:0000256" key="1">
    <source>
        <dbReference type="ARBA" id="ARBA00022553"/>
    </source>
</evidence>
<dbReference type="PROSITE" id="PS50110">
    <property type="entry name" value="RESPONSE_REGULATORY"/>
    <property type="match status" value="1"/>
</dbReference>
<reference evidence="6 7" key="1">
    <citation type="submission" date="2018-05" db="EMBL/GenBank/DDBJ databases">
        <title>Genomic Encyclopedia of Archaeal and Bacterial Type Strains, Phase II (KMG-II): from individual species to whole genera.</title>
        <authorList>
            <person name="Goeker M."/>
        </authorList>
    </citation>
    <scope>NUCLEOTIDE SEQUENCE [LARGE SCALE GENOMIC DNA]</scope>
    <source>
        <strain evidence="6 7">DSM 22214</strain>
    </source>
</reference>
<sequence>MIRVVLFEDNKNLRESLSMYLASSDSIWLAGSFSDARNALWAMKTHHPDVVLMDIQMPHITGIEAMIDIKKVYPNIKVLIQTVYEDEDHIFKAICAGANGYVVKNPNPEVYIQAIEEVHAGGSHLSPNIAAKVLAMFQSQYVRIQPTFIELTQREKEVLGCMVKGMSYKMIADACDIKFSTVHSHIKNIYEKLHVNSAPEAVVKALEMRLI</sequence>
<dbReference type="GO" id="GO:0006355">
    <property type="term" value="P:regulation of DNA-templated transcription"/>
    <property type="evidence" value="ECO:0007669"/>
    <property type="project" value="InterPro"/>
</dbReference>
<comment type="caution">
    <text evidence="6">The sequence shown here is derived from an EMBL/GenBank/DDBJ whole genome shotgun (WGS) entry which is preliminary data.</text>
</comment>
<evidence type="ECO:0000259" key="5">
    <source>
        <dbReference type="PROSITE" id="PS50110"/>
    </source>
</evidence>
<dbReference type="SUPFAM" id="SSF52172">
    <property type="entry name" value="CheY-like"/>
    <property type="match status" value="1"/>
</dbReference>
<feature type="domain" description="Response regulatory" evidence="5">
    <location>
        <begin position="3"/>
        <end position="119"/>
    </location>
</feature>
<dbReference type="CDD" id="cd17535">
    <property type="entry name" value="REC_NarL-like"/>
    <property type="match status" value="1"/>
</dbReference>
<feature type="modified residue" description="4-aspartylphosphate" evidence="3">
    <location>
        <position position="54"/>
    </location>
</feature>
<evidence type="ECO:0000256" key="3">
    <source>
        <dbReference type="PROSITE-ProRule" id="PRU00169"/>
    </source>
</evidence>
<evidence type="ECO:0000256" key="2">
    <source>
        <dbReference type="ARBA" id="ARBA00023125"/>
    </source>
</evidence>
<dbReference type="SMART" id="SM00448">
    <property type="entry name" value="REC"/>
    <property type="match status" value="1"/>
</dbReference>
<dbReference type="PANTHER" id="PTHR43214">
    <property type="entry name" value="TWO-COMPONENT RESPONSE REGULATOR"/>
    <property type="match status" value="1"/>
</dbReference>
<dbReference type="InterPro" id="IPR001789">
    <property type="entry name" value="Sig_transdc_resp-reg_receiver"/>
</dbReference>
<dbReference type="Gene3D" id="3.40.50.2300">
    <property type="match status" value="1"/>
</dbReference>
<dbReference type="Pfam" id="PF00072">
    <property type="entry name" value="Response_reg"/>
    <property type="match status" value="1"/>
</dbReference>
<dbReference type="Proteomes" id="UP000245489">
    <property type="component" value="Unassembled WGS sequence"/>
</dbReference>
<dbReference type="InterPro" id="IPR039420">
    <property type="entry name" value="WalR-like"/>
</dbReference>
<dbReference type="PROSITE" id="PS00622">
    <property type="entry name" value="HTH_LUXR_1"/>
    <property type="match status" value="1"/>
</dbReference>
<dbReference type="AlphaFoldDB" id="A0A316DKV3"/>
<protein>
    <submittedName>
        <fullName evidence="6">LuxR family two component transcriptional regulator</fullName>
    </submittedName>
</protein>
<dbReference type="InterPro" id="IPR011006">
    <property type="entry name" value="CheY-like_superfamily"/>
</dbReference>
<dbReference type="InterPro" id="IPR058245">
    <property type="entry name" value="NreC/VraR/RcsB-like_REC"/>
</dbReference>
<evidence type="ECO:0000313" key="6">
    <source>
        <dbReference type="EMBL" id="PWK17343.1"/>
    </source>
</evidence>